<accession>U1FNE1</accession>
<dbReference type="InterPro" id="IPR000843">
    <property type="entry name" value="HTH_LacI"/>
</dbReference>
<dbReference type="Gene3D" id="1.10.260.40">
    <property type="entry name" value="lambda repressor-like DNA-binding domains"/>
    <property type="match status" value="1"/>
</dbReference>
<dbReference type="SUPFAM" id="SSF47413">
    <property type="entry name" value="lambda repressor-like DNA-binding domains"/>
    <property type="match status" value="1"/>
</dbReference>
<dbReference type="PROSITE" id="PS50932">
    <property type="entry name" value="HTH_LACI_2"/>
    <property type="match status" value="1"/>
</dbReference>
<organism evidence="6 7">
    <name type="scientific">Treponema socranskii subsp. socranskii VPI DR56BR1116 = ATCC 35536</name>
    <dbReference type="NCBI Taxonomy" id="1125725"/>
    <lineage>
        <taxon>Bacteria</taxon>
        <taxon>Pseudomonadati</taxon>
        <taxon>Spirochaetota</taxon>
        <taxon>Spirochaetia</taxon>
        <taxon>Spirochaetales</taxon>
        <taxon>Treponemataceae</taxon>
        <taxon>Treponema</taxon>
    </lineage>
</organism>
<dbReference type="STRING" id="1125725.HMPREF1325_1287"/>
<dbReference type="eggNOG" id="COG1609">
    <property type="taxonomic scope" value="Bacteria"/>
</dbReference>
<protein>
    <submittedName>
        <fullName evidence="6">Periplasmic-binding protein-like domain protein</fullName>
    </submittedName>
</protein>
<keyword evidence="3" id="KW-0238">DNA-binding</keyword>
<dbReference type="PANTHER" id="PTHR30146">
    <property type="entry name" value="LACI-RELATED TRANSCRIPTIONAL REPRESSOR"/>
    <property type="match status" value="1"/>
</dbReference>
<name>U1FNE1_TRESO</name>
<dbReference type="InterPro" id="IPR010982">
    <property type="entry name" value="Lambda_DNA-bd_dom_sf"/>
</dbReference>
<dbReference type="SUPFAM" id="SSF53822">
    <property type="entry name" value="Periplasmic binding protein-like I"/>
    <property type="match status" value="1"/>
</dbReference>
<dbReference type="CDD" id="cd01392">
    <property type="entry name" value="HTH_LacI"/>
    <property type="match status" value="1"/>
</dbReference>
<dbReference type="Pfam" id="PF00356">
    <property type="entry name" value="LacI"/>
    <property type="match status" value="1"/>
</dbReference>
<evidence type="ECO:0000256" key="2">
    <source>
        <dbReference type="ARBA" id="ARBA00023015"/>
    </source>
</evidence>
<keyword evidence="4" id="KW-0804">Transcription</keyword>
<evidence type="ECO:0000256" key="3">
    <source>
        <dbReference type="ARBA" id="ARBA00023125"/>
    </source>
</evidence>
<proteinExistence type="predicted"/>
<dbReference type="InterPro" id="IPR028082">
    <property type="entry name" value="Peripla_BP_I"/>
</dbReference>
<dbReference type="EMBL" id="AUZJ01000020">
    <property type="protein sequence ID" value="ERF61011.1"/>
    <property type="molecule type" value="Genomic_DNA"/>
</dbReference>
<evidence type="ECO:0000313" key="6">
    <source>
        <dbReference type="EMBL" id="ERF61011.1"/>
    </source>
</evidence>
<evidence type="ECO:0000256" key="1">
    <source>
        <dbReference type="ARBA" id="ARBA00022491"/>
    </source>
</evidence>
<keyword evidence="2" id="KW-0805">Transcription regulation</keyword>
<keyword evidence="1" id="KW-0678">Repressor</keyword>
<sequence length="360" mass="39256">MPVAGCVPTDCILSCKNKNYEVNSYPMNPTIYEVAKRAGVSTATVSHVFNNTRYVSDDLRSKVAMAVRELNYKPNVAARRLRGGASKSLGLIVPDCTNTFFAEVARAVDRVCFSLGYNIILCNTDNNAAQQSYYIDMLISKQVDGVIFISSNGAGGDIRKCETASVPAVIVDRDVHHGSADNIIVNNEKGGYDAASYLIGLGFTKIGCITGPEGISSSMQRMAGFKRALEENDIAFDEKFVYGGDFHYSGGRDAFLHLHLLSEMPQAVFACNDMMAIGFIHTAAAYGVRVPDDISVIGFDNTELSAVVSPTLTTIAQPIEEIAEIATERLLQKVENSSRDVKKIILEPHLIIRESCKRIF</sequence>
<comment type="caution">
    <text evidence="6">The sequence shown here is derived from an EMBL/GenBank/DDBJ whole genome shotgun (WGS) entry which is preliminary data.</text>
</comment>
<dbReference type="InterPro" id="IPR046335">
    <property type="entry name" value="LacI/GalR-like_sensor"/>
</dbReference>
<evidence type="ECO:0000259" key="5">
    <source>
        <dbReference type="PROSITE" id="PS50932"/>
    </source>
</evidence>
<feature type="domain" description="HTH lacI-type" evidence="5">
    <location>
        <begin position="29"/>
        <end position="83"/>
    </location>
</feature>
<dbReference type="Gene3D" id="3.40.50.2300">
    <property type="match status" value="2"/>
</dbReference>
<dbReference type="AlphaFoldDB" id="U1FNE1"/>
<gene>
    <name evidence="6" type="ORF">HMPREF1325_1287</name>
</gene>
<evidence type="ECO:0000313" key="7">
    <source>
        <dbReference type="Proteomes" id="UP000016412"/>
    </source>
</evidence>
<dbReference type="Proteomes" id="UP000016412">
    <property type="component" value="Unassembled WGS sequence"/>
</dbReference>
<dbReference type="PANTHER" id="PTHR30146:SF148">
    <property type="entry name" value="HTH-TYPE TRANSCRIPTIONAL REPRESSOR PURR-RELATED"/>
    <property type="match status" value="1"/>
</dbReference>
<dbReference type="PATRIC" id="fig|1125725.3.peg.1061"/>
<dbReference type="SMART" id="SM00354">
    <property type="entry name" value="HTH_LACI"/>
    <property type="match status" value="1"/>
</dbReference>
<evidence type="ECO:0000256" key="4">
    <source>
        <dbReference type="ARBA" id="ARBA00023163"/>
    </source>
</evidence>
<dbReference type="Pfam" id="PF13377">
    <property type="entry name" value="Peripla_BP_3"/>
    <property type="match status" value="1"/>
</dbReference>
<reference evidence="6 7" key="1">
    <citation type="submission" date="2013-08" db="EMBL/GenBank/DDBJ databases">
        <authorList>
            <person name="Durkin A.S."/>
            <person name="Haft D.R."/>
            <person name="McCorrison J."/>
            <person name="Torralba M."/>
            <person name="Gillis M."/>
            <person name="Haft D.H."/>
            <person name="Methe B."/>
            <person name="Sutton G."/>
            <person name="Nelson K.E."/>
        </authorList>
    </citation>
    <scope>NUCLEOTIDE SEQUENCE [LARGE SCALE GENOMIC DNA]</scope>
    <source>
        <strain evidence="6 7">VPI DR56BR1116</strain>
    </source>
</reference>
<dbReference type="GO" id="GO:0000976">
    <property type="term" value="F:transcription cis-regulatory region binding"/>
    <property type="evidence" value="ECO:0007669"/>
    <property type="project" value="TreeGrafter"/>
</dbReference>
<dbReference type="GO" id="GO:0003700">
    <property type="term" value="F:DNA-binding transcription factor activity"/>
    <property type="evidence" value="ECO:0007669"/>
    <property type="project" value="TreeGrafter"/>
</dbReference>